<dbReference type="AlphaFoldDB" id="A0AAV1XRV3"/>
<evidence type="ECO:0000256" key="7">
    <source>
        <dbReference type="ARBA" id="ARBA00022679"/>
    </source>
</evidence>
<gene>
    <name evidence="14" type="ORF">LLUT_LOCUS25426</name>
</gene>
<evidence type="ECO:0000256" key="5">
    <source>
        <dbReference type="ARBA" id="ARBA00022523"/>
    </source>
</evidence>
<keyword evidence="7" id="KW-0808">Transferase</keyword>
<comment type="catalytic activity">
    <reaction evidence="11">
        <text>breaks a beta-(1-&gt;4) bond in the backbone of a xyloglucan and transfers the xyloglucanyl segment on to O-4 of the non-reducing terminal glucose residue of an acceptor, which can be a xyloglucan or an oligosaccharide of xyloglucan.</text>
        <dbReference type="EC" id="2.4.1.207"/>
    </reaction>
</comment>
<keyword evidence="4" id="KW-0134">Cell wall</keyword>
<keyword evidence="8" id="KW-0378">Hydrolase</keyword>
<dbReference type="Proteomes" id="UP001497480">
    <property type="component" value="Unassembled WGS sequence"/>
</dbReference>
<comment type="subcellular location">
    <subcellularLocation>
        <location evidence="1">Secreted</location>
        <location evidence="1">Cell wall</location>
    </subcellularLocation>
    <subcellularLocation>
        <location evidence="2">Secreted</location>
        <location evidence="2">Extracellular space</location>
        <location evidence="2">Apoplast</location>
    </subcellularLocation>
</comment>
<dbReference type="InterPro" id="IPR013320">
    <property type="entry name" value="ConA-like_dom_sf"/>
</dbReference>
<dbReference type="PANTHER" id="PTHR31062">
    <property type="entry name" value="XYLOGLUCAN ENDOTRANSGLUCOSYLASE/HYDROLASE PROTEIN 8-RELATED"/>
    <property type="match status" value="1"/>
</dbReference>
<evidence type="ECO:0000313" key="15">
    <source>
        <dbReference type="Proteomes" id="UP001497480"/>
    </source>
</evidence>
<dbReference type="EC" id="2.4.1.207" evidence="3"/>
<feature type="domain" description="Xyloglucan endo-transglycosylase C-terminal" evidence="13">
    <location>
        <begin position="95"/>
        <end position="142"/>
    </location>
</feature>
<dbReference type="GO" id="GO:0048046">
    <property type="term" value="C:apoplast"/>
    <property type="evidence" value="ECO:0007669"/>
    <property type="project" value="UniProtKB-SubCell"/>
</dbReference>
<dbReference type="EMBL" id="CAXHTB010000018">
    <property type="protein sequence ID" value="CAL0324366.1"/>
    <property type="molecule type" value="Genomic_DNA"/>
</dbReference>
<evidence type="ECO:0000256" key="10">
    <source>
        <dbReference type="ARBA" id="ARBA00023295"/>
    </source>
</evidence>
<keyword evidence="6" id="KW-0964">Secreted</keyword>
<keyword evidence="5" id="KW-0052">Apoplast</keyword>
<evidence type="ECO:0000256" key="8">
    <source>
        <dbReference type="ARBA" id="ARBA00022801"/>
    </source>
</evidence>
<dbReference type="GO" id="GO:0016762">
    <property type="term" value="F:xyloglucan:xyloglucosyl transferase activity"/>
    <property type="evidence" value="ECO:0007669"/>
    <property type="project" value="UniProtKB-EC"/>
</dbReference>
<feature type="domain" description="GH16" evidence="12">
    <location>
        <begin position="24"/>
        <end position="72"/>
    </location>
</feature>
<name>A0AAV1XRV3_LUPLU</name>
<evidence type="ECO:0000256" key="3">
    <source>
        <dbReference type="ARBA" id="ARBA00012152"/>
    </source>
</evidence>
<keyword evidence="15" id="KW-1185">Reference proteome</keyword>
<dbReference type="GO" id="GO:0044042">
    <property type="term" value="P:glucan metabolic process"/>
    <property type="evidence" value="ECO:0007669"/>
    <property type="project" value="InterPro"/>
</dbReference>
<evidence type="ECO:0000256" key="6">
    <source>
        <dbReference type="ARBA" id="ARBA00022525"/>
    </source>
</evidence>
<keyword evidence="10" id="KW-0326">Glycosidase</keyword>
<evidence type="ECO:0000256" key="4">
    <source>
        <dbReference type="ARBA" id="ARBA00022512"/>
    </source>
</evidence>
<evidence type="ECO:0000256" key="2">
    <source>
        <dbReference type="ARBA" id="ARBA00004271"/>
    </source>
</evidence>
<dbReference type="InterPro" id="IPR000757">
    <property type="entry name" value="Beta-glucanase-like"/>
</dbReference>
<proteinExistence type="predicted"/>
<evidence type="ECO:0000259" key="12">
    <source>
        <dbReference type="Pfam" id="PF00722"/>
    </source>
</evidence>
<dbReference type="SUPFAM" id="SSF49899">
    <property type="entry name" value="Concanavalin A-like lectins/glucanases"/>
    <property type="match status" value="1"/>
</dbReference>
<accession>A0AAV1XRV3</accession>
<evidence type="ECO:0000313" key="14">
    <source>
        <dbReference type="EMBL" id="CAL0324366.1"/>
    </source>
</evidence>
<protein>
    <recommendedName>
        <fullName evidence="3">xyloglucan:xyloglucosyl transferase</fullName>
        <ecNumber evidence="3">2.4.1.207</ecNumber>
    </recommendedName>
</protein>
<dbReference type="InterPro" id="IPR044791">
    <property type="entry name" value="Beta-glucanase/XTH"/>
</dbReference>
<organism evidence="14 15">
    <name type="scientific">Lupinus luteus</name>
    <name type="common">European yellow lupine</name>
    <dbReference type="NCBI Taxonomy" id="3873"/>
    <lineage>
        <taxon>Eukaryota</taxon>
        <taxon>Viridiplantae</taxon>
        <taxon>Streptophyta</taxon>
        <taxon>Embryophyta</taxon>
        <taxon>Tracheophyta</taxon>
        <taxon>Spermatophyta</taxon>
        <taxon>Magnoliopsida</taxon>
        <taxon>eudicotyledons</taxon>
        <taxon>Gunneridae</taxon>
        <taxon>Pentapetalae</taxon>
        <taxon>rosids</taxon>
        <taxon>fabids</taxon>
        <taxon>Fabales</taxon>
        <taxon>Fabaceae</taxon>
        <taxon>Papilionoideae</taxon>
        <taxon>50 kb inversion clade</taxon>
        <taxon>genistoids sensu lato</taxon>
        <taxon>core genistoids</taxon>
        <taxon>Genisteae</taxon>
        <taxon>Lupinus</taxon>
    </lineage>
</organism>
<evidence type="ECO:0000256" key="9">
    <source>
        <dbReference type="ARBA" id="ARBA00023211"/>
    </source>
</evidence>
<evidence type="ECO:0000256" key="1">
    <source>
        <dbReference type="ARBA" id="ARBA00004191"/>
    </source>
</evidence>
<comment type="caution">
    <text evidence="14">The sequence shown here is derived from an EMBL/GenBank/DDBJ whole genome shotgun (WGS) entry which is preliminary data.</text>
</comment>
<evidence type="ECO:0000256" key="11">
    <source>
        <dbReference type="ARBA" id="ARBA00034022"/>
    </source>
</evidence>
<sequence length="145" mass="17295">MRKHTIQQSYNIEEVTPYLPKCLIFVDNTPIRVYKNNQRLGVNYPTIPMFLEGTIWNGEAWASGGRKIDWSKAPFKMQYQGFKINGCESGNKKCDSEAWWNKRKYWDLTPREKTLYENVKKKFVYYDYCSDHSRSGKVHKECYLK</sequence>
<dbReference type="Pfam" id="PF00722">
    <property type="entry name" value="Glyco_hydro_16"/>
    <property type="match status" value="1"/>
</dbReference>
<dbReference type="Pfam" id="PF06955">
    <property type="entry name" value="XET_C"/>
    <property type="match status" value="1"/>
</dbReference>
<dbReference type="InterPro" id="IPR010713">
    <property type="entry name" value="XET_C"/>
</dbReference>
<reference evidence="14 15" key="1">
    <citation type="submission" date="2024-03" db="EMBL/GenBank/DDBJ databases">
        <authorList>
            <person name="Martinez-Hernandez J."/>
        </authorList>
    </citation>
    <scope>NUCLEOTIDE SEQUENCE [LARGE SCALE GENOMIC DNA]</scope>
</reference>
<keyword evidence="9" id="KW-0464">Manganese</keyword>
<dbReference type="Gene3D" id="2.60.120.200">
    <property type="match status" value="1"/>
</dbReference>
<evidence type="ECO:0000259" key="13">
    <source>
        <dbReference type="Pfam" id="PF06955"/>
    </source>
</evidence>
<dbReference type="GO" id="GO:0004553">
    <property type="term" value="F:hydrolase activity, hydrolyzing O-glycosyl compounds"/>
    <property type="evidence" value="ECO:0007669"/>
    <property type="project" value="InterPro"/>
</dbReference>